<evidence type="ECO:0000313" key="3">
    <source>
        <dbReference type="Proteomes" id="UP000298030"/>
    </source>
</evidence>
<dbReference type="GO" id="GO:0034551">
    <property type="term" value="P:mitochondrial respiratory chain complex III assembly"/>
    <property type="evidence" value="ECO:0007669"/>
    <property type="project" value="TreeGrafter"/>
</dbReference>
<dbReference type="GO" id="GO:0005743">
    <property type="term" value="C:mitochondrial inner membrane"/>
    <property type="evidence" value="ECO:0007669"/>
    <property type="project" value="TreeGrafter"/>
</dbReference>
<dbReference type="Proteomes" id="UP000298030">
    <property type="component" value="Unassembled WGS sequence"/>
</dbReference>
<organism evidence="2 3">
    <name type="scientific">Coprinellus micaceus</name>
    <name type="common">Glistening ink-cap mushroom</name>
    <name type="synonym">Coprinus micaceus</name>
    <dbReference type="NCBI Taxonomy" id="71717"/>
    <lineage>
        <taxon>Eukaryota</taxon>
        <taxon>Fungi</taxon>
        <taxon>Dikarya</taxon>
        <taxon>Basidiomycota</taxon>
        <taxon>Agaricomycotina</taxon>
        <taxon>Agaricomycetes</taxon>
        <taxon>Agaricomycetidae</taxon>
        <taxon>Agaricales</taxon>
        <taxon>Agaricineae</taxon>
        <taxon>Psathyrellaceae</taxon>
        <taxon>Coprinellus</taxon>
    </lineage>
</organism>
<dbReference type="AlphaFoldDB" id="A0A4Y7TQ55"/>
<gene>
    <name evidence="2" type="ORF">FA13DRAFT_1810883</name>
</gene>
<proteinExistence type="predicted"/>
<evidence type="ECO:0000313" key="2">
    <source>
        <dbReference type="EMBL" id="TEB36303.1"/>
    </source>
</evidence>
<reference evidence="2 3" key="1">
    <citation type="journal article" date="2019" name="Nat. Ecol. Evol.">
        <title>Megaphylogeny resolves global patterns of mushroom evolution.</title>
        <authorList>
            <person name="Varga T."/>
            <person name="Krizsan K."/>
            <person name="Foldi C."/>
            <person name="Dima B."/>
            <person name="Sanchez-Garcia M."/>
            <person name="Sanchez-Ramirez S."/>
            <person name="Szollosi G.J."/>
            <person name="Szarkandi J.G."/>
            <person name="Papp V."/>
            <person name="Albert L."/>
            <person name="Andreopoulos W."/>
            <person name="Angelini C."/>
            <person name="Antonin V."/>
            <person name="Barry K.W."/>
            <person name="Bougher N.L."/>
            <person name="Buchanan P."/>
            <person name="Buyck B."/>
            <person name="Bense V."/>
            <person name="Catcheside P."/>
            <person name="Chovatia M."/>
            <person name="Cooper J."/>
            <person name="Damon W."/>
            <person name="Desjardin D."/>
            <person name="Finy P."/>
            <person name="Geml J."/>
            <person name="Haridas S."/>
            <person name="Hughes K."/>
            <person name="Justo A."/>
            <person name="Karasinski D."/>
            <person name="Kautmanova I."/>
            <person name="Kiss B."/>
            <person name="Kocsube S."/>
            <person name="Kotiranta H."/>
            <person name="LaButti K.M."/>
            <person name="Lechner B.E."/>
            <person name="Liimatainen K."/>
            <person name="Lipzen A."/>
            <person name="Lukacs Z."/>
            <person name="Mihaltcheva S."/>
            <person name="Morgado L.N."/>
            <person name="Niskanen T."/>
            <person name="Noordeloos M.E."/>
            <person name="Ohm R.A."/>
            <person name="Ortiz-Santana B."/>
            <person name="Ovrebo C."/>
            <person name="Racz N."/>
            <person name="Riley R."/>
            <person name="Savchenko A."/>
            <person name="Shiryaev A."/>
            <person name="Soop K."/>
            <person name="Spirin V."/>
            <person name="Szebenyi C."/>
            <person name="Tomsovsky M."/>
            <person name="Tulloss R.E."/>
            <person name="Uehling J."/>
            <person name="Grigoriev I.V."/>
            <person name="Vagvolgyi C."/>
            <person name="Papp T."/>
            <person name="Martin F.M."/>
            <person name="Miettinen O."/>
            <person name="Hibbett D.S."/>
            <person name="Nagy L.G."/>
        </authorList>
    </citation>
    <scope>NUCLEOTIDE SEQUENCE [LARGE SCALE GENOMIC DNA]</scope>
    <source>
        <strain evidence="2 3">FP101781</strain>
    </source>
</reference>
<dbReference type="EMBL" id="QPFP01000006">
    <property type="protein sequence ID" value="TEB36303.1"/>
    <property type="molecule type" value="Genomic_DNA"/>
</dbReference>
<dbReference type="STRING" id="71717.A0A4Y7TQ55"/>
<dbReference type="InterPro" id="IPR000408">
    <property type="entry name" value="Reg_chr_condens"/>
</dbReference>
<protein>
    <submittedName>
        <fullName evidence="2">RCC1/BLIP-II</fullName>
    </submittedName>
</protein>
<accession>A0A4Y7TQ55</accession>
<keyword evidence="3" id="KW-1185">Reference proteome</keyword>
<dbReference type="OrthoDB" id="10256179at2759"/>
<dbReference type="PANTHER" id="PTHR47563:SF1">
    <property type="entry name" value="PROTEIN FMP25, MITOCHONDRIAL"/>
    <property type="match status" value="1"/>
</dbReference>
<dbReference type="PANTHER" id="PTHR47563">
    <property type="entry name" value="PROTEIN FMP25, MITOCHONDRIAL"/>
    <property type="match status" value="1"/>
</dbReference>
<dbReference type="PROSITE" id="PS50012">
    <property type="entry name" value="RCC1_3"/>
    <property type="match status" value="1"/>
</dbReference>
<dbReference type="Gene3D" id="2.130.10.30">
    <property type="entry name" value="Regulator of chromosome condensation 1/beta-lactamase-inhibitor protein II"/>
    <property type="match status" value="1"/>
</dbReference>
<feature type="repeat" description="RCC1" evidence="1">
    <location>
        <begin position="393"/>
        <end position="453"/>
    </location>
</feature>
<dbReference type="Pfam" id="PF13540">
    <property type="entry name" value="RCC1_2"/>
    <property type="match status" value="1"/>
</dbReference>
<evidence type="ECO:0000256" key="1">
    <source>
        <dbReference type="PROSITE-ProRule" id="PRU00235"/>
    </source>
</evidence>
<sequence length="639" mass="68814">MLRSAASRTSIPAFKAASQRHLVDGSRRWIQTKARHTRKFGQHGGHNGNTTALVVTAAVLGTCVAFARTADIHNDAKLELEGGRIDPMLARGTEVWDGENLRSLVWGSNRSRVLSPTSKQIELIRTPAVATWLDGVALRDLQLHETYGACVDGNGDVYQWGDGFHNGMVPPKGHGLPPRLTLKGKSIVQLQLTENKIFALSSSGHIYVLASRALDQIKAPGAPTPSSDGWWGTGWLWGEDQAINFAQLTSNEPLNWREKFTSIAAGKDHLLALTSTGRTFAHPISKKANTHGQLGFTNFAVPDPAATIAGLPGAHLHITLTPKSVSDPNWKASRSVRVASDSEKQLGDEDLAAVHDKRVGFCPFIYEVPALRGIPVEQIAAGARTSFVRTPNGRVLGWGANEFGQLGLGDKVTLDTITIPTEVVLWRAISRDLDTNCTHIAAAGDLAAFIVDRSSQFNASYSELLMTGNGQYGGLGNNIHTTAQSNASHVKAVSGLQQFNDKTQRLEPIKLTSVTISPTGHVLVSVDSSADSNGVGGDDVYIWGRNFEGELGNGKKSSLATPLNVALEPAPYTGVSFEGLPVVKGPIDPVRKDQRLMLTERKANEVKDLKGHVWKRGVKVRQSVAAGYGTSVVYWKIVV</sequence>
<comment type="caution">
    <text evidence="2">The sequence shown here is derived from an EMBL/GenBank/DDBJ whole genome shotgun (WGS) entry which is preliminary data.</text>
</comment>
<dbReference type="InterPro" id="IPR009091">
    <property type="entry name" value="RCC1/BLIP-II"/>
</dbReference>
<name>A0A4Y7TQ55_COPMI</name>
<dbReference type="InterPro" id="IPR053245">
    <property type="entry name" value="MitoProcess-Associated"/>
</dbReference>
<dbReference type="SUPFAM" id="SSF50985">
    <property type="entry name" value="RCC1/BLIP-II"/>
    <property type="match status" value="1"/>
</dbReference>